<dbReference type="SMART" id="SM00320">
    <property type="entry name" value="WD40"/>
    <property type="match status" value="4"/>
</dbReference>
<evidence type="ECO:0000313" key="6">
    <source>
        <dbReference type="Proteomes" id="UP000521872"/>
    </source>
</evidence>
<keyword evidence="6" id="KW-1185">Reference proteome</keyword>
<reference evidence="5 6" key="1">
    <citation type="submission" date="2019-12" db="EMBL/GenBank/DDBJ databases">
        <authorList>
            <person name="Floudas D."/>
            <person name="Bentzer J."/>
            <person name="Ahren D."/>
            <person name="Johansson T."/>
            <person name="Persson P."/>
            <person name="Tunlid A."/>
        </authorList>
    </citation>
    <scope>NUCLEOTIDE SEQUENCE [LARGE SCALE GENOMIC DNA]</scope>
    <source>
        <strain evidence="5 6">CBS 102.39</strain>
    </source>
</reference>
<feature type="compositionally biased region" description="Acidic residues" evidence="4">
    <location>
        <begin position="360"/>
        <end position="375"/>
    </location>
</feature>
<dbReference type="PANTHER" id="PTHR22889:SF0">
    <property type="entry name" value="WD REPEAT-CONTAINING PROTEIN 89"/>
    <property type="match status" value="1"/>
</dbReference>
<dbReference type="SUPFAM" id="SSF50978">
    <property type="entry name" value="WD40 repeat-like"/>
    <property type="match status" value="1"/>
</dbReference>
<dbReference type="Gene3D" id="2.130.10.10">
    <property type="entry name" value="YVTN repeat-like/Quinoprotein amine dehydrogenase"/>
    <property type="match status" value="2"/>
</dbReference>
<gene>
    <name evidence="5" type="ORF">D9613_011429</name>
</gene>
<dbReference type="InterPro" id="IPR001680">
    <property type="entry name" value="WD40_rpt"/>
</dbReference>
<dbReference type="PROSITE" id="PS50294">
    <property type="entry name" value="WD_REPEATS_REGION"/>
    <property type="match status" value="1"/>
</dbReference>
<evidence type="ECO:0008006" key="7">
    <source>
        <dbReference type="Google" id="ProtNLM"/>
    </source>
</evidence>
<evidence type="ECO:0000256" key="4">
    <source>
        <dbReference type="SAM" id="MobiDB-lite"/>
    </source>
</evidence>
<evidence type="ECO:0000256" key="3">
    <source>
        <dbReference type="PROSITE-ProRule" id="PRU00221"/>
    </source>
</evidence>
<dbReference type="InterPro" id="IPR015943">
    <property type="entry name" value="WD40/YVTN_repeat-like_dom_sf"/>
</dbReference>
<dbReference type="PANTHER" id="PTHR22889">
    <property type="entry name" value="WD REPEAT-CONTAINING PROTEIN 89"/>
    <property type="match status" value="1"/>
</dbReference>
<dbReference type="Pfam" id="PF00400">
    <property type="entry name" value="WD40"/>
    <property type="match status" value="3"/>
</dbReference>
<feature type="region of interest" description="Disordered" evidence="4">
    <location>
        <begin position="1"/>
        <end position="23"/>
    </location>
</feature>
<dbReference type="AlphaFoldDB" id="A0A8H4QSZ8"/>
<evidence type="ECO:0000256" key="2">
    <source>
        <dbReference type="ARBA" id="ARBA00022737"/>
    </source>
</evidence>
<accession>A0A8H4QSZ8</accession>
<proteinExistence type="predicted"/>
<evidence type="ECO:0000256" key="1">
    <source>
        <dbReference type="ARBA" id="ARBA00022574"/>
    </source>
</evidence>
<dbReference type="EMBL" id="JAACJL010000032">
    <property type="protein sequence ID" value="KAF4616165.1"/>
    <property type="molecule type" value="Genomic_DNA"/>
</dbReference>
<feature type="repeat" description="WD" evidence="3">
    <location>
        <begin position="319"/>
        <end position="353"/>
    </location>
</feature>
<sequence>MAERHKLLLESPNLQEEKLPRRSAKSSTESGYVLSIASLPSFYAASASAPFNVIDIFDKTTLRGVQTLSGHETATTSLRTAASLAGIIQNCLVSSGKDGSVKAWDERSSTPSITMTNPGKKYPLLCCDVSQDGMTVAAGSDLQGEEAVLVYWDPRKSTTPLRTHTSTHSDDITTVAFGPQNVLLSGSADGLICTSNADEDDEDESTIQVGNWGCSVSQVGWIQGVSDPDSAAIWASSDMETFSTWKSDLDQLLSLDIRSPVLHNGRTWVTDYHITTHSSSTSNPNPAIFTGSNEGDVVLLSNMNLSVPDAPWCLHKIWSHGHTGIVRGLLWDEPNETLVTGGEDGKLNVWPIKPIPVENKEDEEDDDDEDEDDSMVVDSPKLRKRERQADDERRGKKARR</sequence>
<feature type="region of interest" description="Disordered" evidence="4">
    <location>
        <begin position="349"/>
        <end position="400"/>
    </location>
</feature>
<comment type="caution">
    <text evidence="5">The sequence shown here is derived from an EMBL/GenBank/DDBJ whole genome shotgun (WGS) entry which is preliminary data.</text>
</comment>
<name>A0A8H4QSZ8_9AGAR</name>
<dbReference type="PROSITE" id="PS50082">
    <property type="entry name" value="WD_REPEATS_2"/>
    <property type="match status" value="2"/>
</dbReference>
<dbReference type="InterPro" id="IPR039328">
    <property type="entry name" value="WDR89"/>
</dbReference>
<keyword evidence="2" id="KW-0677">Repeat</keyword>
<dbReference type="Proteomes" id="UP000521872">
    <property type="component" value="Unassembled WGS sequence"/>
</dbReference>
<keyword evidence="1 3" id="KW-0853">WD repeat</keyword>
<dbReference type="InterPro" id="IPR036322">
    <property type="entry name" value="WD40_repeat_dom_sf"/>
</dbReference>
<protein>
    <recommendedName>
        <fullName evidence="7">WD40 repeat-like protein</fullName>
    </recommendedName>
</protein>
<feature type="repeat" description="WD" evidence="3">
    <location>
        <begin position="68"/>
        <end position="114"/>
    </location>
</feature>
<organism evidence="5 6">
    <name type="scientific">Agrocybe pediades</name>
    <dbReference type="NCBI Taxonomy" id="84607"/>
    <lineage>
        <taxon>Eukaryota</taxon>
        <taxon>Fungi</taxon>
        <taxon>Dikarya</taxon>
        <taxon>Basidiomycota</taxon>
        <taxon>Agaricomycotina</taxon>
        <taxon>Agaricomycetes</taxon>
        <taxon>Agaricomycetidae</taxon>
        <taxon>Agaricales</taxon>
        <taxon>Agaricineae</taxon>
        <taxon>Strophariaceae</taxon>
        <taxon>Agrocybe</taxon>
    </lineage>
</organism>
<evidence type="ECO:0000313" key="5">
    <source>
        <dbReference type="EMBL" id="KAF4616165.1"/>
    </source>
</evidence>